<feature type="transmembrane region" description="Helical" evidence="8">
    <location>
        <begin position="320"/>
        <end position="336"/>
    </location>
</feature>
<evidence type="ECO:0000313" key="10">
    <source>
        <dbReference type="EMBL" id="CAZ83716.1"/>
    </source>
</evidence>
<dbReference type="InterPro" id="IPR038770">
    <property type="entry name" value="Na+/solute_symporter_sf"/>
</dbReference>
<feature type="transmembrane region" description="Helical" evidence="8">
    <location>
        <begin position="61"/>
        <end position="82"/>
    </location>
</feature>
<accession>D5GGU4</accession>
<dbReference type="KEGG" id="tml:GSTUM_00007516001"/>
<proteinExistence type="predicted"/>
<dbReference type="FunCoup" id="D5GGU4">
    <property type="interactions" value="170"/>
</dbReference>
<evidence type="ECO:0000256" key="4">
    <source>
        <dbReference type="ARBA" id="ARBA00022989"/>
    </source>
</evidence>
<dbReference type="GO" id="GO:0016020">
    <property type="term" value="C:membrane"/>
    <property type="evidence" value="ECO:0007669"/>
    <property type="project" value="UniProtKB-SubCell"/>
</dbReference>
<dbReference type="AlphaFoldDB" id="D5GGU4"/>
<keyword evidence="6 8" id="KW-0472">Membrane</keyword>
<feature type="transmembrane region" description="Helical" evidence="8">
    <location>
        <begin position="200"/>
        <end position="225"/>
    </location>
</feature>
<dbReference type="Proteomes" id="UP000006911">
    <property type="component" value="Unassembled WGS sequence"/>
</dbReference>
<name>D5GGU4_TUBMM</name>
<dbReference type="eggNOG" id="KOG1650">
    <property type="taxonomic scope" value="Eukaryota"/>
</dbReference>
<feature type="transmembrane region" description="Helical" evidence="8">
    <location>
        <begin position="94"/>
        <end position="114"/>
    </location>
</feature>
<keyword evidence="5" id="KW-0406">Ion transport</keyword>
<dbReference type="HOGENOM" id="CLU_005126_10_0_1"/>
<dbReference type="PANTHER" id="PTHR32468:SF0">
    <property type="entry name" value="K(+)_H(+) ANTIPORTER 1"/>
    <property type="match status" value="1"/>
</dbReference>
<keyword evidence="11" id="KW-1185">Reference proteome</keyword>
<reference evidence="10 11" key="1">
    <citation type="journal article" date="2010" name="Nature">
        <title>Perigord black truffle genome uncovers evolutionary origins and mechanisms of symbiosis.</title>
        <authorList>
            <person name="Martin F."/>
            <person name="Kohler A."/>
            <person name="Murat C."/>
            <person name="Balestrini R."/>
            <person name="Coutinho P.M."/>
            <person name="Jaillon O."/>
            <person name="Montanini B."/>
            <person name="Morin E."/>
            <person name="Noel B."/>
            <person name="Percudani R."/>
            <person name="Porcel B."/>
            <person name="Rubini A."/>
            <person name="Amicucci A."/>
            <person name="Amselem J."/>
            <person name="Anthouard V."/>
            <person name="Arcioni S."/>
            <person name="Artiguenave F."/>
            <person name="Aury J.M."/>
            <person name="Ballario P."/>
            <person name="Bolchi A."/>
            <person name="Brenna A."/>
            <person name="Brun A."/>
            <person name="Buee M."/>
            <person name="Cantarel B."/>
            <person name="Chevalier G."/>
            <person name="Couloux A."/>
            <person name="Da Silva C."/>
            <person name="Denoeud F."/>
            <person name="Duplessis S."/>
            <person name="Ghignone S."/>
            <person name="Hilselberger B."/>
            <person name="Iotti M."/>
            <person name="Marcais B."/>
            <person name="Mello A."/>
            <person name="Miranda M."/>
            <person name="Pacioni G."/>
            <person name="Quesneville H."/>
            <person name="Riccioni C."/>
            <person name="Ruotolo R."/>
            <person name="Splivallo R."/>
            <person name="Stocchi V."/>
            <person name="Tisserant E."/>
            <person name="Viscomi A.R."/>
            <person name="Zambonelli A."/>
            <person name="Zampieri E."/>
            <person name="Henrissat B."/>
            <person name="Lebrun M.H."/>
            <person name="Paolocci F."/>
            <person name="Bonfante P."/>
            <person name="Ottonello S."/>
            <person name="Wincker P."/>
        </authorList>
    </citation>
    <scope>NUCLEOTIDE SEQUENCE [LARGE SCALE GENOMIC DNA]</scope>
    <source>
        <strain evidence="10 11">Mel28</strain>
    </source>
</reference>
<evidence type="ECO:0000256" key="1">
    <source>
        <dbReference type="ARBA" id="ARBA00004141"/>
    </source>
</evidence>
<dbReference type="GO" id="GO:1902600">
    <property type="term" value="P:proton transmembrane transport"/>
    <property type="evidence" value="ECO:0007669"/>
    <property type="project" value="InterPro"/>
</dbReference>
<dbReference type="Pfam" id="PF00999">
    <property type="entry name" value="Na_H_Exchanger"/>
    <property type="match status" value="1"/>
</dbReference>
<feature type="region of interest" description="Disordered" evidence="7">
    <location>
        <begin position="753"/>
        <end position="794"/>
    </location>
</feature>
<dbReference type="InterPro" id="IPR006153">
    <property type="entry name" value="Cation/H_exchanger_TM"/>
</dbReference>
<dbReference type="Gene3D" id="1.20.1530.20">
    <property type="match status" value="1"/>
</dbReference>
<feature type="transmembrane region" description="Helical" evidence="8">
    <location>
        <begin position="164"/>
        <end position="188"/>
    </location>
</feature>
<feature type="transmembrane region" description="Helical" evidence="8">
    <location>
        <begin position="231"/>
        <end position="257"/>
    </location>
</feature>
<dbReference type="STRING" id="656061.D5GGU4"/>
<evidence type="ECO:0000256" key="5">
    <source>
        <dbReference type="ARBA" id="ARBA00023065"/>
    </source>
</evidence>
<gene>
    <name evidence="10" type="ORF">GSTUM_00007516001</name>
</gene>
<evidence type="ECO:0000256" key="2">
    <source>
        <dbReference type="ARBA" id="ARBA00022448"/>
    </source>
</evidence>
<evidence type="ECO:0000313" key="11">
    <source>
        <dbReference type="Proteomes" id="UP000006911"/>
    </source>
</evidence>
<feature type="domain" description="Cation/H+ exchanger transmembrane" evidence="9">
    <location>
        <begin position="42"/>
        <end position="431"/>
    </location>
</feature>
<evidence type="ECO:0000256" key="7">
    <source>
        <dbReference type="SAM" id="MobiDB-lite"/>
    </source>
</evidence>
<evidence type="ECO:0000256" key="3">
    <source>
        <dbReference type="ARBA" id="ARBA00022692"/>
    </source>
</evidence>
<dbReference type="PANTHER" id="PTHR32468">
    <property type="entry name" value="CATION/H + ANTIPORTER"/>
    <property type="match status" value="1"/>
</dbReference>
<sequence>MAGGSGNSTGPANQAGVLEGMNPSHYNPNDPLTLFIIQVTLIIVVCRLLHWPLSKLRQPRVIAEVVGGIILGPTVMGRIPGFRDAIFPKTSMPLLSLVANLGLVIFLFLVGLEVDMRLLLVNWKVAVSVSAAGMVLPFGFGAAIAYGLYHQFKNDSDVNNNISFAVYLLFIGVAMAITAFPVLARILTELELLGTSVGTIVLSAGVGNDVVGWILLALTVALVNAGTGLTALYVLLLSIAWILFLVYAVRPVFIWFLRRDGSLENGPTQSMVALTMLMVLASAFFTNIIGVHAIFGGFLIGLICPHEGGFAVRLTEKIEDLVSVLFLPLYFTLSGLRTDIGLLNGAVAWGYVVGVLTIAFLAKITGGTVAARLNGLVWRESLTIGVLMSCKGLVELIVLNIGLQAGILGVRVFTIFVIMALVTTFATTPLVTYLYPPDYQKKMDAWRKGKADRDGNPIQFGDDDSSQGTLGGQKAVVTRFSKITVLLRLESMPSILTFVNLLAGERVRPAPKVHKSKAAIPEEDPLSSRSDISKRPLEVHGVRLVELTQRTSTVMQVSEVDELQDRDPVVNVFRSFGKFLNMAVSAVLFITPEASFAETLVGKAADRSSDLLLIPWSETGAMSDAQDAQYANTENRFTTQQHNLFINKALDTAACTAAIMVNRGFGGPLMERTLSRAISQISVRSRKNADSAPPVPPVADPSHHIFFPFFGGPDDTIAMRFVLQLATNTNVTATIVRVAYKAGVVEEPLDLPAPANIHRPDLPRSLSMSNVPTLSREDTAKDSTTQSPATAGDPAVPDAVDAFFQSMADSVPAAISQRVLFETVETAQPIHYVISRAKGEVGQSKNAGDLIIVGRCQPDVQPDIRRELVSVLASLGVPSGAGNETRKCLGDMAEAIIVSGIKASMIVLKAGGKALEPNDG</sequence>
<organism evidence="10 11">
    <name type="scientific">Tuber melanosporum (strain Mel28)</name>
    <name type="common">Perigord black truffle</name>
    <dbReference type="NCBI Taxonomy" id="656061"/>
    <lineage>
        <taxon>Eukaryota</taxon>
        <taxon>Fungi</taxon>
        <taxon>Dikarya</taxon>
        <taxon>Ascomycota</taxon>
        <taxon>Pezizomycotina</taxon>
        <taxon>Pezizomycetes</taxon>
        <taxon>Pezizales</taxon>
        <taxon>Tuberaceae</taxon>
        <taxon>Tuber</taxon>
    </lineage>
</organism>
<feature type="transmembrane region" description="Helical" evidence="8">
    <location>
        <begin position="31"/>
        <end position="49"/>
    </location>
</feature>
<dbReference type="OMA" id="QVKVERW"/>
<feature type="transmembrane region" description="Helical" evidence="8">
    <location>
        <begin position="415"/>
        <end position="435"/>
    </location>
</feature>
<dbReference type="GO" id="GO:0015297">
    <property type="term" value="F:antiporter activity"/>
    <property type="evidence" value="ECO:0007669"/>
    <property type="project" value="InterPro"/>
</dbReference>
<feature type="transmembrane region" description="Helical" evidence="8">
    <location>
        <begin position="343"/>
        <end position="362"/>
    </location>
</feature>
<dbReference type="InterPro" id="IPR050794">
    <property type="entry name" value="CPA2_transporter"/>
</dbReference>
<evidence type="ECO:0000256" key="8">
    <source>
        <dbReference type="SAM" id="Phobius"/>
    </source>
</evidence>
<dbReference type="InParanoid" id="D5GGU4"/>
<protein>
    <submittedName>
        <fullName evidence="10">(Perigord truffle) hypothetical protein</fullName>
    </submittedName>
</protein>
<feature type="transmembrane region" description="Helical" evidence="8">
    <location>
        <begin position="277"/>
        <end position="300"/>
    </location>
</feature>
<keyword evidence="2" id="KW-0813">Transport</keyword>
<dbReference type="RefSeq" id="XP_002839525.1">
    <property type="nucleotide sequence ID" value="XM_002839479.1"/>
</dbReference>
<feature type="transmembrane region" description="Helical" evidence="8">
    <location>
        <begin position="382"/>
        <end position="403"/>
    </location>
</feature>
<comment type="subcellular location">
    <subcellularLocation>
        <location evidence="1">Membrane</location>
        <topology evidence="1">Multi-pass membrane protein</topology>
    </subcellularLocation>
</comment>
<feature type="transmembrane region" description="Helical" evidence="8">
    <location>
        <begin position="126"/>
        <end position="149"/>
    </location>
</feature>
<keyword evidence="4 8" id="KW-1133">Transmembrane helix</keyword>
<dbReference type="GeneID" id="9181686"/>
<evidence type="ECO:0000256" key="6">
    <source>
        <dbReference type="ARBA" id="ARBA00023136"/>
    </source>
</evidence>
<dbReference type="EMBL" id="FN430275">
    <property type="protein sequence ID" value="CAZ83716.1"/>
    <property type="molecule type" value="Genomic_DNA"/>
</dbReference>
<evidence type="ECO:0000259" key="9">
    <source>
        <dbReference type="Pfam" id="PF00999"/>
    </source>
</evidence>
<keyword evidence="3 8" id="KW-0812">Transmembrane</keyword>